<evidence type="ECO:0000256" key="1">
    <source>
        <dbReference type="ARBA" id="ARBA00005820"/>
    </source>
</evidence>
<dbReference type="KEGG" id="aym:YM304_02400"/>
<dbReference type="InterPro" id="IPR041664">
    <property type="entry name" value="AAA_16"/>
</dbReference>
<dbReference type="AlphaFoldDB" id="A0A6C7DUK3"/>
<evidence type="ECO:0000256" key="4">
    <source>
        <dbReference type="ARBA" id="ARBA00023163"/>
    </source>
</evidence>
<dbReference type="Gene3D" id="3.40.50.300">
    <property type="entry name" value="P-loop containing nucleotide triphosphate hydrolases"/>
    <property type="match status" value="1"/>
</dbReference>
<keyword evidence="8" id="KW-1185">Reference proteome</keyword>
<feature type="domain" description="OmpR/PhoB-type" evidence="5">
    <location>
        <begin position="35"/>
        <end position="110"/>
    </location>
</feature>
<dbReference type="SUPFAM" id="SSF46894">
    <property type="entry name" value="C-terminal effector domain of the bipartite response regulators"/>
    <property type="match status" value="1"/>
</dbReference>
<feature type="domain" description="Bacterial transcriptional activator" evidence="6">
    <location>
        <begin position="117"/>
        <end position="262"/>
    </location>
</feature>
<dbReference type="InterPro" id="IPR051677">
    <property type="entry name" value="AfsR-DnrI-RedD_regulator"/>
</dbReference>
<dbReference type="Pfam" id="PF00486">
    <property type="entry name" value="Trans_reg_C"/>
    <property type="match status" value="1"/>
</dbReference>
<dbReference type="SMART" id="SM01043">
    <property type="entry name" value="BTAD"/>
    <property type="match status" value="1"/>
</dbReference>
<dbReference type="Pfam" id="PF13191">
    <property type="entry name" value="AAA_16"/>
    <property type="match status" value="1"/>
</dbReference>
<evidence type="ECO:0000259" key="5">
    <source>
        <dbReference type="SMART" id="SM00862"/>
    </source>
</evidence>
<dbReference type="SUPFAM" id="SSF48452">
    <property type="entry name" value="TPR-like"/>
    <property type="match status" value="1"/>
</dbReference>
<dbReference type="SMART" id="SM00862">
    <property type="entry name" value="Trans_reg_C"/>
    <property type="match status" value="1"/>
</dbReference>
<sequence>MTVSETALPSGPDVDVPLDQACGWRVLGEVAVEVGGTAGTLTGQRQRAVLAYLILHANTSITVDELSEALWAGDPPMTARNSIQRFIADIRRRLGPAAHRLQTTSSGYRLAVHEGESDVDRARVSMELGRDRLVTGDATAASAYFQSGLSEFRGQPLAGVGDVWFRGTSATELEELRRSLREASFEAGLALGLHHRLMEVLHRFANDNPHRESAWALLMVALYRSGRQHDALEAAKTLRRRLLEDLGIDPSPTITDLIHQILNHARDLQLAPRPDGDDPRPVVWRAPLPSQLVRVLTSEVVGRDDELRLASDAIDELVRGNPRVTLICGEPGIGKTRLAAEFAQRADQRGAITYYGRSDEDTAVPLGAWAEVLTDLIAANRSVIDELGVATIADDLHELVPELGGPSSGAPATLGGSETRRASLFRSVVQLLDGVAATQPIVLVLDDLQWAEASTTQLLRHVARNLRGPVWLIGLLRDTDVDERHPVSDVVASLRAEPHVDVLGLGGLDDDGTAALVRSLLPDIDTDELVGFASHLTRETSGNPFFASEIVRDLIEAVPDGDPGAALRLRLRSAVGEAALPDSVRQVVRQRVGRLGDSVTRTLRTASVFGRHFDLRALAAVCRHDESTVLADLEAALDAALVSEAPGSPDRFSFVHDLVHHSLYHDLSESRRRRLHARCALALRDRDRSPVDDRTSRAGEIAGHFIAADDPALAAETIEAIRVAASEAARRHDPDEAATLLTRAVALLESDEFVDGAGETLDVPRTRVRLLVERGTYLRNAGHRDFRTALLAAGRAAEEIGDVDAQVDAALANTRGLQTNIWEIDDDRIEQLESAIAALGNEQSTRRANLLASLASEKWHDDHRAESAVYRADSIALARQLGDPETLANVLTRASRARNSVAPAEEHRRLSIEMQRLVELGHDFDPYLMVNLLRAIQNQSLRDADPELLASTTAAIHAYGEERPLAKCQRAAILSDVLLTGLRGDGDEYLRLSQRAAALLAGMADPEATITQEAHLFYGLFLLGRTHEVLDQAIRLADERPHIDLYQAVAAHGVFLAGDHDDVRRRIDAGMARGFSLGVDDYTVQALQHWADPAAGVRHVEACRELYVLLSPHSGRLSGHVIHVTQPIDLSLGRLCHALGRTSAALAHLDVSADIARRFDARWMAEQTDVSRARVLIDRAADGDLDTARSLLGDAVEQARANHHPAVEADARALLEQID</sequence>
<dbReference type="PANTHER" id="PTHR35807">
    <property type="entry name" value="TRANSCRIPTIONAL REGULATOR REDD-RELATED"/>
    <property type="match status" value="1"/>
</dbReference>
<evidence type="ECO:0000259" key="6">
    <source>
        <dbReference type="SMART" id="SM01043"/>
    </source>
</evidence>
<dbReference type="Proteomes" id="UP000011863">
    <property type="component" value="Chromosome"/>
</dbReference>
<gene>
    <name evidence="7" type="ORF">YM304_02400</name>
</gene>
<dbReference type="OrthoDB" id="134712at2"/>
<dbReference type="Pfam" id="PF03704">
    <property type="entry name" value="BTAD"/>
    <property type="match status" value="1"/>
</dbReference>
<organism evidence="7 8">
    <name type="scientific">Ilumatobacter coccineus (strain NBRC 103263 / KCTC 29153 / YM16-304)</name>
    <dbReference type="NCBI Taxonomy" id="1313172"/>
    <lineage>
        <taxon>Bacteria</taxon>
        <taxon>Bacillati</taxon>
        <taxon>Actinomycetota</taxon>
        <taxon>Acidimicrobiia</taxon>
        <taxon>Acidimicrobiales</taxon>
        <taxon>Ilumatobacteraceae</taxon>
        <taxon>Ilumatobacter</taxon>
    </lineage>
</organism>
<keyword evidence="3" id="KW-0238">DNA-binding</keyword>
<protein>
    <submittedName>
        <fullName evidence="7">Putative AfsR family transcriptional regulator</fullName>
    </submittedName>
</protein>
<dbReference type="GO" id="GO:0003677">
    <property type="term" value="F:DNA binding"/>
    <property type="evidence" value="ECO:0007669"/>
    <property type="project" value="UniProtKB-KW"/>
</dbReference>
<evidence type="ECO:0000256" key="2">
    <source>
        <dbReference type="ARBA" id="ARBA00023015"/>
    </source>
</evidence>
<name>A0A6C7DUK3_ILUCY</name>
<dbReference type="InterPro" id="IPR005158">
    <property type="entry name" value="BTAD"/>
</dbReference>
<reference evidence="7 8" key="1">
    <citation type="journal article" date="2013" name="Int. J. Syst. Evol. Microbiol.">
        <title>Ilumatobacter nonamiense sp. nov. and Ilumatobacter coccineum sp. nov., isolated from seashore sand.</title>
        <authorList>
            <person name="Matsumoto A."/>
            <person name="Kasai H."/>
            <person name="Matsuo Y."/>
            <person name="Shizuri Y."/>
            <person name="Ichikawa N."/>
            <person name="Fujita N."/>
            <person name="Omura S."/>
            <person name="Takahashi Y."/>
        </authorList>
    </citation>
    <scope>NUCLEOTIDE SEQUENCE [LARGE SCALE GENOMIC DNA]</scope>
    <source>
        <strain evidence="8">NBRC 103263 / KCTC 29153 / YM16-304</strain>
    </source>
</reference>
<dbReference type="Gene3D" id="1.25.40.10">
    <property type="entry name" value="Tetratricopeptide repeat domain"/>
    <property type="match status" value="1"/>
</dbReference>
<comment type="similarity">
    <text evidence="1">Belongs to the AfsR/DnrI/RedD regulatory family.</text>
</comment>
<dbReference type="GO" id="GO:0000160">
    <property type="term" value="P:phosphorelay signal transduction system"/>
    <property type="evidence" value="ECO:0007669"/>
    <property type="project" value="InterPro"/>
</dbReference>
<dbReference type="InterPro" id="IPR036388">
    <property type="entry name" value="WH-like_DNA-bd_sf"/>
</dbReference>
<dbReference type="RefSeq" id="WP_015439802.1">
    <property type="nucleotide sequence ID" value="NC_020520.1"/>
</dbReference>
<dbReference type="InterPro" id="IPR016032">
    <property type="entry name" value="Sig_transdc_resp-reg_C-effctor"/>
</dbReference>
<dbReference type="InterPro" id="IPR001867">
    <property type="entry name" value="OmpR/PhoB-type_DNA-bd"/>
</dbReference>
<keyword evidence="2" id="KW-0805">Transcription regulation</keyword>
<dbReference type="EMBL" id="AP012057">
    <property type="protein sequence ID" value="BAN00554.1"/>
    <property type="molecule type" value="Genomic_DNA"/>
</dbReference>
<dbReference type="GO" id="GO:0006355">
    <property type="term" value="P:regulation of DNA-templated transcription"/>
    <property type="evidence" value="ECO:0007669"/>
    <property type="project" value="InterPro"/>
</dbReference>
<accession>A0A6C7DUK3</accession>
<proteinExistence type="inferred from homology"/>
<evidence type="ECO:0000313" key="8">
    <source>
        <dbReference type="Proteomes" id="UP000011863"/>
    </source>
</evidence>
<dbReference type="PANTHER" id="PTHR35807:SF1">
    <property type="entry name" value="TRANSCRIPTIONAL REGULATOR REDD"/>
    <property type="match status" value="1"/>
</dbReference>
<dbReference type="InterPro" id="IPR027417">
    <property type="entry name" value="P-loop_NTPase"/>
</dbReference>
<evidence type="ECO:0000256" key="3">
    <source>
        <dbReference type="ARBA" id="ARBA00023125"/>
    </source>
</evidence>
<dbReference type="Gene3D" id="1.10.10.10">
    <property type="entry name" value="Winged helix-like DNA-binding domain superfamily/Winged helix DNA-binding domain"/>
    <property type="match status" value="1"/>
</dbReference>
<dbReference type="CDD" id="cd15831">
    <property type="entry name" value="BTAD"/>
    <property type="match status" value="1"/>
</dbReference>
<keyword evidence="4" id="KW-0804">Transcription</keyword>
<evidence type="ECO:0000313" key="7">
    <source>
        <dbReference type="EMBL" id="BAN00554.1"/>
    </source>
</evidence>
<dbReference type="SUPFAM" id="SSF52540">
    <property type="entry name" value="P-loop containing nucleoside triphosphate hydrolases"/>
    <property type="match status" value="1"/>
</dbReference>
<dbReference type="InterPro" id="IPR011990">
    <property type="entry name" value="TPR-like_helical_dom_sf"/>
</dbReference>